<name>A0A3L9L968_9MICC</name>
<organism evidence="2 3">
    <name type="scientific">Kocuria tytonicola</name>
    <dbReference type="NCBI Taxonomy" id="2055946"/>
    <lineage>
        <taxon>Bacteria</taxon>
        <taxon>Bacillati</taxon>
        <taxon>Actinomycetota</taxon>
        <taxon>Actinomycetes</taxon>
        <taxon>Micrococcales</taxon>
        <taxon>Micrococcaceae</taxon>
        <taxon>Kocuria</taxon>
    </lineage>
</organism>
<dbReference type="Pfam" id="PF10592">
    <property type="entry name" value="AIPR"/>
    <property type="match status" value="1"/>
</dbReference>
<keyword evidence="3" id="KW-1185">Reference proteome</keyword>
<dbReference type="InterPro" id="IPR018891">
    <property type="entry name" value="AIPR_C"/>
</dbReference>
<comment type="caution">
    <text evidence="2">The sequence shown here is derived from an EMBL/GenBank/DDBJ whole genome shotgun (WGS) entry which is preliminary data.</text>
</comment>
<proteinExistence type="predicted"/>
<dbReference type="AlphaFoldDB" id="A0A3L9L968"/>
<protein>
    <recommendedName>
        <fullName evidence="1">Abortive phage infection protein C-terminal domain-containing protein</fullName>
    </recommendedName>
</protein>
<accession>A0A3L9L968</accession>
<reference evidence="2 3" key="1">
    <citation type="submission" date="2018-10" db="EMBL/GenBank/DDBJ databases">
        <title>Kocuria tytonicola, new bacteria from the preen glands of American barn owls (Tyto furcata).</title>
        <authorList>
            <person name="Braun M.S."/>
            <person name="Wang E."/>
            <person name="Zimmermann S."/>
            <person name="Boutin S."/>
            <person name="Wagner H."/>
            <person name="Wink M."/>
        </authorList>
    </citation>
    <scope>NUCLEOTIDE SEQUENCE [LARGE SCALE GENOMIC DNA]</scope>
    <source>
        <strain evidence="2 3">473</strain>
    </source>
</reference>
<evidence type="ECO:0000259" key="1">
    <source>
        <dbReference type="Pfam" id="PF10592"/>
    </source>
</evidence>
<sequence>MYQELGERLFSKNLRIGLGGTEINDDIAQTALNEPENFWYFNNGVTFISDGISRTLRGGAGADHVALTVSNGSIVNGAQTTSTLGELLELEGGKDALSRLKCLVRVLEIPNDETEFSTSVTRFNNSQNGIGVKDFVSLDPFQQELRRGLDREFAISYIIRSGEDYGDNNIPTVSLQEATVALVACGTSVDNAVRAKDKISALWRDTNSEPYLSIFDKSRLTPLALYKAVEANRAIERFLKTRMMTHSFMSQIADYDESLDQGVADRERAVATHGNRLFSFYVLTGVNIWREEQSISEFKGKLKDFDLSDPFENFVETVFDRYGSSYKAPLFKNRTKCANILSALPSINLGIS</sequence>
<dbReference type="EMBL" id="RDEX01000001">
    <property type="protein sequence ID" value="RLY94489.1"/>
    <property type="molecule type" value="Genomic_DNA"/>
</dbReference>
<evidence type="ECO:0000313" key="3">
    <source>
        <dbReference type="Proteomes" id="UP000277871"/>
    </source>
</evidence>
<gene>
    <name evidence="2" type="ORF">EAE32_04715</name>
</gene>
<dbReference type="Proteomes" id="UP000277871">
    <property type="component" value="Unassembled WGS sequence"/>
</dbReference>
<feature type="domain" description="Abortive phage infection protein C-terminal" evidence="1">
    <location>
        <begin position="10"/>
        <end position="296"/>
    </location>
</feature>
<evidence type="ECO:0000313" key="2">
    <source>
        <dbReference type="EMBL" id="RLY94489.1"/>
    </source>
</evidence>
<dbReference type="RefSeq" id="WP_121864319.1">
    <property type="nucleotide sequence ID" value="NZ_RDEX01000001.1"/>
</dbReference>